<protein>
    <submittedName>
        <fullName evidence="2">Uncharacterized protein</fullName>
    </submittedName>
</protein>
<dbReference type="EMBL" id="WTYC01000003">
    <property type="protein sequence ID" value="MXO48171.1"/>
    <property type="molecule type" value="Genomic_DNA"/>
</dbReference>
<evidence type="ECO:0000313" key="2">
    <source>
        <dbReference type="EMBL" id="MXO48171.1"/>
    </source>
</evidence>
<dbReference type="RefSeq" id="WP_160727713.1">
    <property type="nucleotide sequence ID" value="NZ_WTYC01000003.1"/>
</dbReference>
<sequence length="131" mass="14227">MQDQLLQFLGSLAAILLLAGLAWWLKLGPERRLSSEEEARRAAAEAADGFAATDLALDAEGRAALLRDAGGRVMLLRPHGTHFAGRILTPAATARIENDTLVVNTSERRYGSAVLRIAEPQAWVKRIEAIK</sequence>
<keyword evidence="1" id="KW-0472">Membrane</keyword>
<name>A0A844XQD7_9SPHN</name>
<dbReference type="OrthoDB" id="7391222at2"/>
<accession>A0A844XQD7</accession>
<keyword evidence="1" id="KW-0812">Transmembrane</keyword>
<evidence type="ECO:0000256" key="1">
    <source>
        <dbReference type="SAM" id="Phobius"/>
    </source>
</evidence>
<comment type="caution">
    <text evidence="2">The sequence shown here is derived from an EMBL/GenBank/DDBJ whole genome shotgun (WGS) entry which is preliminary data.</text>
</comment>
<proteinExistence type="predicted"/>
<organism evidence="2 3">
    <name type="scientific">Qipengyuania vulgaris</name>
    <dbReference type="NCBI Taxonomy" id="291985"/>
    <lineage>
        <taxon>Bacteria</taxon>
        <taxon>Pseudomonadati</taxon>
        <taxon>Pseudomonadota</taxon>
        <taxon>Alphaproteobacteria</taxon>
        <taxon>Sphingomonadales</taxon>
        <taxon>Erythrobacteraceae</taxon>
        <taxon>Qipengyuania</taxon>
    </lineage>
</organism>
<dbReference type="AlphaFoldDB" id="A0A844XQD7"/>
<evidence type="ECO:0000313" key="3">
    <source>
        <dbReference type="Proteomes" id="UP000448199"/>
    </source>
</evidence>
<reference evidence="2 3" key="1">
    <citation type="submission" date="2019-12" db="EMBL/GenBank/DDBJ databases">
        <title>Genomic-based taxomic classification of the family Erythrobacteraceae.</title>
        <authorList>
            <person name="Xu L."/>
        </authorList>
    </citation>
    <scope>NUCLEOTIDE SEQUENCE [LARGE SCALE GENOMIC DNA]</scope>
    <source>
        <strain evidence="2 3">DSM 17792</strain>
    </source>
</reference>
<keyword evidence="3" id="KW-1185">Reference proteome</keyword>
<feature type="transmembrane region" description="Helical" evidence="1">
    <location>
        <begin position="6"/>
        <end position="25"/>
    </location>
</feature>
<gene>
    <name evidence="2" type="ORF">GRI69_07875</name>
</gene>
<dbReference type="Proteomes" id="UP000448199">
    <property type="component" value="Unassembled WGS sequence"/>
</dbReference>
<keyword evidence="1" id="KW-1133">Transmembrane helix</keyword>